<organism evidence="2">
    <name type="scientific">freshwater metagenome</name>
    <dbReference type="NCBI Taxonomy" id="449393"/>
    <lineage>
        <taxon>unclassified sequences</taxon>
        <taxon>metagenomes</taxon>
        <taxon>ecological metagenomes</taxon>
    </lineage>
</organism>
<keyword evidence="1" id="KW-0175">Coiled coil</keyword>
<evidence type="ECO:0000313" key="2">
    <source>
        <dbReference type="EMBL" id="CAB4627857.1"/>
    </source>
</evidence>
<name>A0A6J6IT81_9ZZZZ</name>
<gene>
    <name evidence="2" type="ORF">UFOPK1981_00530</name>
</gene>
<sequence length="145" mass="15735">MAIRARNLGIATLISAALSFSLLTPAIADDDRSKSKPSAKMVFKNAKEKLKYEIDSYKAAIEARQEAREEINEIFKNAIRKVTAEAKIALMSATTAEQKLIIMNALKNARTEAVAARDAALAALGALPTPPAELKKDDKRRTLAP</sequence>
<evidence type="ECO:0000256" key="1">
    <source>
        <dbReference type="SAM" id="Coils"/>
    </source>
</evidence>
<proteinExistence type="predicted"/>
<feature type="coiled-coil region" evidence="1">
    <location>
        <begin position="47"/>
        <end position="77"/>
    </location>
</feature>
<reference evidence="2" key="1">
    <citation type="submission" date="2020-05" db="EMBL/GenBank/DDBJ databases">
        <authorList>
            <person name="Chiriac C."/>
            <person name="Salcher M."/>
            <person name="Ghai R."/>
            <person name="Kavagutti S V."/>
        </authorList>
    </citation>
    <scope>NUCLEOTIDE SEQUENCE</scope>
</reference>
<protein>
    <submittedName>
        <fullName evidence="2">Unannotated protein</fullName>
    </submittedName>
</protein>
<accession>A0A6J6IT81</accession>
<dbReference type="EMBL" id="CAEZVI010000044">
    <property type="protein sequence ID" value="CAB4627857.1"/>
    <property type="molecule type" value="Genomic_DNA"/>
</dbReference>
<dbReference type="AlphaFoldDB" id="A0A6J6IT81"/>